<dbReference type="Pfam" id="PF20152">
    <property type="entry name" value="DUF6534"/>
    <property type="match status" value="1"/>
</dbReference>
<feature type="region of interest" description="Disordered" evidence="1">
    <location>
        <begin position="297"/>
        <end position="335"/>
    </location>
</feature>
<evidence type="ECO:0000259" key="3">
    <source>
        <dbReference type="Pfam" id="PF20152"/>
    </source>
</evidence>
<keyword evidence="2" id="KW-1133">Transmembrane helix</keyword>
<sequence>MAVMDLVLGPTLIGVLFNTFLFGCVCTQIYMYLITFKTDSVRIRMLVWWLLGMDTLNTGFECAVAYGYTITDFGDFVAASNGNWRAGTGPILVGVIAATVQGFFAWRVYRLTHMKWFFMLISTLIIIQFVGAAGTGIAGSIITPFVEWNRWQVKVPIVVWLVLAAVIDCMITFTLTFYLRRNRTGFVATDHIITRLIRVTVQTGMLTALWAVLDLILYLAVPSPVHLIFNLALPKLYSNSLLSTLNSRVNSNGDGSGRSGQVITDTAWKDRHGESQAVSGIHVSTVATIHRDEFELTDTKKAAEPGIDEDTTSSSPEIDLEANKRKNGEYALSWK</sequence>
<dbReference type="Proteomes" id="UP000305948">
    <property type="component" value="Unassembled WGS sequence"/>
</dbReference>
<feature type="transmembrane region" description="Helical" evidence="2">
    <location>
        <begin position="157"/>
        <end position="179"/>
    </location>
</feature>
<feature type="transmembrane region" description="Helical" evidence="2">
    <location>
        <begin position="12"/>
        <end position="34"/>
    </location>
</feature>
<dbReference type="InterPro" id="IPR045339">
    <property type="entry name" value="DUF6534"/>
</dbReference>
<feature type="transmembrane region" description="Helical" evidence="2">
    <location>
        <begin position="46"/>
        <end position="68"/>
    </location>
</feature>
<dbReference type="PANTHER" id="PTHR40465:SF1">
    <property type="entry name" value="DUF6534 DOMAIN-CONTAINING PROTEIN"/>
    <property type="match status" value="1"/>
</dbReference>
<keyword evidence="5" id="KW-1185">Reference proteome</keyword>
<dbReference type="PANTHER" id="PTHR40465">
    <property type="entry name" value="CHROMOSOME 1, WHOLE GENOME SHOTGUN SEQUENCE"/>
    <property type="match status" value="1"/>
</dbReference>
<evidence type="ECO:0000313" key="5">
    <source>
        <dbReference type="Proteomes" id="UP000305948"/>
    </source>
</evidence>
<evidence type="ECO:0000256" key="2">
    <source>
        <dbReference type="SAM" id="Phobius"/>
    </source>
</evidence>
<proteinExistence type="predicted"/>
<dbReference type="EMBL" id="ML213514">
    <property type="protein sequence ID" value="TFK50241.1"/>
    <property type="molecule type" value="Genomic_DNA"/>
</dbReference>
<feature type="transmembrane region" description="Helical" evidence="2">
    <location>
        <begin position="116"/>
        <end position="145"/>
    </location>
</feature>
<feature type="transmembrane region" description="Helical" evidence="2">
    <location>
        <begin position="88"/>
        <end position="109"/>
    </location>
</feature>
<evidence type="ECO:0000313" key="4">
    <source>
        <dbReference type="EMBL" id="TFK50241.1"/>
    </source>
</evidence>
<protein>
    <recommendedName>
        <fullName evidence="3">DUF6534 domain-containing protein</fullName>
    </recommendedName>
</protein>
<dbReference type="STRING" id="5364.A0A5C3N8U7"/>
<dbReference type="OrthoDB" id="3265526at2759"/>
<dbReference type="AlphaFoldDB" id="A0A5C3N8U7"/>
<evidence type="ECO:0000256" key="1">
    <source>
        <dbReference type="SAM" id="MobiDB-lite"/>
    </source>
</evidence>
<name>A0A5C3N8U7_9AGAM</name>
<accession>A0A5C3N8U7</accession>
<reference evidence="4 5" key="1">
    <citation type="journal article" date="2019" name="Nat. Ecol. Evol.">
        <title>Megaphylogeny resolves global patterns of mushroom evolution.</title>
        <authorList>
            <person name="Varga T."/>
            <person name="Krizsan K."/>
            <person name="Foldi C."/>
            <person name="Dima B."/>
            <person name="Sanchez-Garcia M."/>
            <person name="Sanchez-Ramirez S."/>
            <person name="Szollosi G.J."/>
            <person name="Szarkandi J.G."/>
            <person name="Papp V."/>
            <person name="Albert L."/>
            <person name="Andreopoulos W."/>
            <person name="Angelini C."/>
            <person name="Antonin V."/>
            <person name="Barry K.W."/>
            <person name="Bougher N.L."/>
            <person name="Buchanan P."/>
            <person name="Buyck B."/>
            <person name="Bense V."/>
            <person name="Catcheside P."/>
            <person name="Chovatia M."/>
            <person name="Cooper J."/>
            <person name="Damon W."/>
            <person name="Desjardin D."/>
            <person name="Finy P."/>
            <person name="Geml J."/>
            <person name="Haridas S."/>
            <person name="Hughes K."/>
            <person name="Justo A."/>
            <person name="Karasinski D."/>
            <person name="Kautmanova I."/>
            <person name="Kiss B."/>
            <person name="Kocsube S."/>
            <person name="Kotiranta H."/>
            <person name="LaButti K.M."/>
            <person name="Lechner B.E."/>
            <person name="Liimatainen K."/>
            <person name="Lipzen A."/>
            <person name="Lukacs Z."/>
            <person name="Mihaltcheva S."/>
            <person name="Morgado L.N."/>
            <person name="Niskanen T."/>
            <person name="Noordeloos M.E."/>
            <person name="Ohm R.A."/>
            <person name="Ortiz-Santana B."/>
            <person name="Ovrebo C."/>
            <person name="Racz N."/>
            <person name="Riley R."/>
            <person name="Savchenko A."/>
            <person name="Shiryaev A."/>
            <person name="Soop K."/>
            <person name="Spirin V."/>
            <person name="Szebenyi C."/>
            <person name="Tomsovsky M."/>
            <person name="Tulloss R.E."/>
            <person name="Uehling J."/>
            <person name="Grigoriev I.V."/>
            <person name="Vagvolgyi C."/>
            <person name="Papp T."/>
            <person name="Martin F.M."/>
            <person name="Miettinen O."/>
            <person name="Hibbett D.S."/>
            <person name="Nagy L.G."/>
        </authorList>
    </citation>
    <scope>NUCLEOTIDE SEQUENCE [LARGE SCALE GENOMIC DNA]</scope>
    <source>
        <strain evidence="4 5">OMC1185</strain>
    </source>
</reference>
<feature type="transmembrane region" description="Helical" evidence="2">
    <location>
        <begin position="199"/>
        <end position="221"/>
    </location>
</feature>
<organism evidence="4 5">
    <name type="scientific">Heliocybe sulcata</name>
    <dbReference type="NCBI Taxonomy" id="5364"/>
    <lineage>
        <taxon>Eukaryota</taxon>
        <taxon>Fungi</taxon>
        <taxon>Dikarya</taxon>
        <taxon>Basidiomycota</taxon>
        <taxon>Agaricomycotina</taxon>
        <taxon>Agaricomycetes</taxon>
        <taxon>Gloeophyllales</taxon>
        <taxon>Gloeophyllaceae</taxon>
        <taxon>Heliocybe</taxon>
    </lineage>
</organism>
<keyword evidence="2" id="KW-0472">Membrane</keyword>
<feature type="domain" description="DUF6534" evidence="3">
    <location>
        <begin position="164"/>
        <end position="249"/>
    </location>
</feature>
<gene>
    <name evidence="4" type="ORF">OE88DRAFT_1661898</name>
</gene>
<keyword evidence="2" id="KW-0812">Transmembrane</keyword>